<feature type="compositionally biased region" description="Basic and acidic residues" evidence="1">
    <location>
        <begin position="27"/>
        <end position="62"/>
    </location>
</feature>
<evidence type="ECO:0000313" key="3">
    <source>
        <dbReference type="Proteomes" id="UP001595957"/>
    </source>
</evidence>
<name>A0ABV9EWF2_9SPHN</name>
<feature type="region of interest" description="Disordered" evidence="1">
    <location>
        <begin position="1"/>
        <end position="62"/>
    </location>
</feature>
<proteinExistence type="predicted"/>
<comment type="caution">
    <text evidence="2">The sequence shown here is derived from an EMBL/GenBank/DDBJ whole genome shotgun (WGS) entry which is preliminary data.</text>
</comment>
<reference evidence="3" key="1">
    <citation type="journal article" date="2019" name="Int. J. Syst. Evol. Microbiol.">
        <title>The Global Catalogue of Microorganisms (GCM) 10K type strain sequencing project: providing services to taxonomists for standard genome sequencing and annotation.</title>
        <authorList>
            <consortium name="The Broad Institute Genomics Platform"/>
            <consortium name="The Broad Institute Genome Sequencing Center for Infectious Disease"/>
            <person name="Wu L."/>
            <person name="Ma J."/>
        </authorList>
    </citation>
    <scope>NUCLEOTIDE SEQUENCE [LARGE SCALE GENOMIC DNA]</scope>
    <source>
        <strain evidence="3">NBRC 103632</strain>
    </source>
</reference>
<evidence type="ECO:0000313" key="2">
    <source>
        <dbReference type="EMBL" id="MFC4592786.1"/>
    </source>
</evidence>
<sequence>MADDRTERPANEASLAKQASPKPATPTEKEKQQIADAKERAKKDQEELRSQGFGDHKGTEGF</sequence>
<keyword evidence="3" id="KW-1185">Reference proteome</keyword>
<dbReference type="Proteomes" id="UP001595957">
    <property type="component" value="Unassembled WGS sequence"/>
</dbReference>
<organism evidence="2 3">
    <name type="scientific">Sphingobium tyrosinilyticum</name>
    <dbReference type="NCBI Taxonomy" id="2715436"/>
    <lineage>
        <taxon>Bacteria</taxon>
        <taxon>Pseudomonadati</taxon>
        <taxon>Pseudomonadota</taxon>
        <taxon>Alphaproteobacteria</taxon>
        <taxon>Sphingomonadales</taxon>
        <taxon>Sphingomonadaceae</taxon>
        <taxon>Sphingobium</taxon>
    </lineage>
</organism>
<evidence type="ECO:0008006" key="4">
    <source>
        <dbReference type="Google" id="ProtNLM"/>
    </source>
</evidence>
<gene>
    <name evidence="2" type="ORF">ACFO3E_01055</name>
</gene>
<feature type="compositionally biased region" description="Basic and acidic residues" evidence="1">
    <location>
        <begin position="1"/>
        <end position="10"/>
    </location>
</feature>
<accession>A0ABV9EWF2</accession>
<protein>
    <recommendedName>
        <fullName evidence="4">DUF1674 domain-containing protein</fullName>
    </recommendedName>
</protein>
<evidence type="ECO:0000256" key="1">
    <source>
        <dbReference type="SAM" id="MobiDB-lite"/>
    </source>
</evidence>
<dbReference type="EMBL" id="JBHSFZ010000001">
    <property type="protein sequence ID" value="MFC4592786.1"/>
    <property type="molecule type" value="Genomic_DNA"/>
</dbReference>